<sequence length="171" mass="19344">MESVGDVAANLSTEAAKGICEKGQQIMRYVKTYEQNIDNFKENLNSLTVKRKSVQQDVDVAERNGKKIKADVEHWCKTVDKVINEGMNEVRDLEDKAKKKCFFGLCPDFNSRYQCSMKAEEGAATVNDLIKQCQFNRVGYLDVPKAVVNASPNGFETFKSRKKVFNDIMEA</sequence>
<dbReference type="EMBL" id="CM001883">
    <property type="protein sequence ID" value="EOY11571.1"/>
    <property type="molecule type" value="Genomic_DNA"/>
</dbReference>
<keyword evidence="4" id="KW-1185">Reference proteome</keyword>
<evidence type="ECO:0000256" key="1">
    <source>
        <dbReference type="ARBA" id="ARBA00022821"/>
    </source>
</evidence>
<name>A0A061F3E9_THECC</name>
<accession>A0A061F3E9</accession>
<dbReference type="PANTHER" id="PTHR33463:SF192">
    <property type="entry name" value="DISEASE RESISTANCE PROTEIN RPS2-LIKE"/>
    <property type="match status" value="1"/>
</dbReference>
<protein>
    <submittedName>
        <fullName evidence="3">Uncharacterized protein</fullName>
    </submittedName>
</protein>
<dbReference type="InterPro" id="IPR050905">
    <property type="entry name" value="Plant_NBS-LRR"/>
</dbReference>
<organism evidence="3 4">
    <name type="scientific">Theobroma cacao</name>
    <name type="common">Cacao</name>
    <name type="synonym">Cocoa</name>
    <dbReference type="NCBI Taxonomy" id="3641"/>
    <lineage>
        <taxon>Eukaryota</taxon>
        <taxon>Viridiplantae</taxon>
        <taxon>Streptophyta</taxon>
        <taxon>Embryophyta</taxon>
        <taxon>Tracheophyta</taxon>
        <taxon>Spermatophyta</taxon>
        <taxon>Magnoliopsida</taxon>
        <taxon>eudicotyledons</taxon>
        <taxon>Gunneridae</taxon>
        <taxon>Pentapetalae</taxon>
        <taxon>rosids</taxon>
        <taxon>malvids</taxon>
        <taxon>Malvales</taxon>
        <taxon>Malvaceae</taxon>
        <taxon>Byttnerioideae</taxon>
        <taxon>Theobroma</taxon>
    </lineage>
</organism>
<dbReference type="OMA" id="DININIW"/>
<keyword evidence="2" id="KW-0175">Coiled coil</keyword>
<dbReference type="Gramene" id="EOY11571">
    <property type="protein sequence ID" value="EOY11571"/>
    <property type="gene ID" value="TCM_026708"/>
</dbReference>
<dbReference type="AlphaFoldDB" id="A0A061F3E9"/>
<feature type="non-terminal residue" evidence="3">
    <location>
        <position position="171"/>
    </location>
</feature>
<dbReference type="HOGENOM" id="CLU_091891_0_0_1"/>
<evidence type="ECO:0000256" key="2">
    <source>
        <dbReference type="SAM" id="Coils"/>
    </source>
</evidence>
<feature type="coiled-coil region" evidence="2">
    <location>
        <begin position="30"/>
        <end position="64"/>
    </location>
</feature>
<proteinExistence type="predicted"/>
<reference evidence="3 4" key="1">
    <citation type="journal article" date="2013" name="Genome Biol.">
        <title>The genome sequence of the most widely cultivated cacao type and its use to identify candidate genes regulating pod color.</title>
        <authorList>
            <person name="Motamayor J.C."/>
            <person name="Mockaitis K."/>
            <person name="Schmutz J."/>
            <person name="Haiminen N."/>
            <person name="Iii D.L."/>
            <person name="Cornejo O."/>
            <person name="Findley S.D."/>
            <person name="Zheng P."/>
            <person name="Utro F."/>
            <person name="Royaert S."/>
            <person name="Saski C."/>
            <person name="Jenkins J."/>
            <person name="Podicheti R."/>
            <person name="Zhao M."/>
            <person name="Scheffler B.E."/>
            <person name="Stack J.C."/>
            <person name="Feltus F.A."/>
            <person name="Mustiga G.M."/>
            <person name="Amores F."/>
            <person name="Phillips W."/>
            <person name="Marelli J.P."/>
            <person name="May G.D."/>
            <person name="Shapiro H."/>
            <person name="Ma J."/>
            <person name="Bustamante C.D."/>
            <person name="Schnell R.J."/>
            <person name="Main D."/>
            <person name="Gilbert D."/>
            <person name="Parida L."/>
            <person name="Kuhn D.N."/>
        </authorList>
    </citation>
    <scope>NUCLEOTIDE SEQUENCE [LARGE SCALE GENOMIC DNA]</scope>
    <source>
        <strain evidence="4">cv. Matina 1-6</strain>
    </source>
</reference>
<keyword evidence="1" id="KW-0611">Plant defense</keyword>
<gene>
    <name evidence="3" type="ORF">TCM_026708</name>
</gene>
<evidence type="ECO:0000313" key="4">
    <source>
        <dbReference type="Proteomes" id="UP000026915"/>
    </source>
</evidence>
<dbReference type="Proteomes" id="UP000026915">
    <property type="component" value="Chromosome 5"/>
</dbReference>
<dbReference type="PANTHER" id="PTHR33463">
    <property type="entry name" value="NB-ARC DOMAIN-CONTAINING PROTEIN-RELATED"/>
    <property type="match status" value="1"/>
</dbReference>
<dbReference type="InParanoid" id="A0A061F3E9"/>
<evidence type="ECO:0000313" key="3">
    <source>
        <dbReference type="EMBL" id="EOY11571.1"/>
    </source>
</evidence>